<keyword evidence="1 2" id="KW-0456">Lyase</keyword>
<keyword evidence="2" id="KW-0460">Magnesium</keyword>
<protein>
    <recommendedName>
        <fullName evidence="2">Terpene synthase</fullName>
        <ecNumber evidence="2">4.2.3.-</ecNumber>
    </recommendedName>
</protein>
<accession>A0A931B705</accession>
<evidence type="ECO:0000313" key="4">
    <source>
        <dbReference type="Proteomes" id="UP000657385"/>
    </source>
</evidence>
<comment type="caution">
    <text evidence="3">The sequence shown here is derived from an EMBL/GenBank/DDBJ whole genome shotgun (WGS) entry which is preliminary data.</text>
</comment>
<dbReference type="PANTHER" id="PTHR35201:SF4">
    <property type="entry name" value="BETA-PINACENE SYNTHASE-RELATED"/>
    <property type="match status" value="1"/>
</dbReference>
<name>A0A931B705_9ACTN</name>
<dbReference type="Proteomes" id="UP000657385">
    <property type="component" value="Unassembled WGS sequence"/>
</dbReference>
<dbReference type="GO" id="GO:0010333">
    <property type="term" value="F:terpene synthase activity"/>
    <property type="evidence" value="ECO:0007669"/>
    <property type="project" value="InterPro"/>
</dbReference>
<dbReference type="RefSeq" id="WP_196196541.1">
    <property type="nucleotide sequence ID" value="NZ_JADPRT010000011.1"/>
</dbReference>
<dbReference type="InterPro" id="IPR034686">
    <property type="entry name" value="Terpene_cyclase-like_2"/>
</dbReference>
<dbReference type="AlphaFoldDB" id="A0A931B705"/>
<sequence>MSSATAPTVTAVTPPVLDLMLPHGRLLPSRTHPGADAVRQEHDAWFRQALSGLQLPGSERLFGPCEGVSLMCRVLPDADAERLVGICVAASALFLLDDVADDEAVERARADDYLAVLRDAAPSTSSAPLLLLARTLTRARQGVAPKVWARFVSGFSEVITAGAGKSGTATAIDGYAAYLAVRRADSAIDLVGVAIEHGLGLDLDLTARQAAALPAWEEFHDACFRHTILVNDLLSFRKEHFGGEPMNAVTVLCEQEGLPLQQAVDAVCVRIAGAEEDFLASARALRELGTPELDAYLTAWELMLSGNLVWSLGCPRYHGADARPWPSGVPTRMELHRDRTVFS</sequence>
<dbReference type="SFLD" id="SFLDS00005">
    <property type="entry name" value="Isoprenoid_Synthase_Type_I"/>
    <property type="match status" value="1"/>
</dbReference>
<dbReference type="Gene3D" id="1.10.600.10">
    <property type="entry name" value="Farnesyl Diphosphate Synthase"/>
    <property type="match status" value="1"/>
</dbReference>
<evidence type="ECO:0000256" key="1">
    <source>
        <dbReference type="ARBA" id="ARBA00023239"/>
    </source>
</evidence>
<dbReference type="Pfam" id="PF19086">
    <property type="entry name" value="Terpene_syn_C_2"/>
    <property type="match status" value="1"/>
</dbReference>
<evidence type="ECO:0000313" key="3">
    <source>
        <dbReference type="EMBL" id="MBF9071398.1"/>
    </source>
</evidence>
<reference evidence="3" key="1">
    <citation type="submission" date="2020-11" db="EMBL/GenBank/DDBJ databases">
        <title>Isolation and identification of active actinomycetes.</title>
        <authorList>
            <person name="Yu B."/>
        </authorList>
    </citation>
    <scope>NUCLEOTIDE SEQUENCE</scope>
    <source>
        <strain evidence="3">NEAU-YB345</strain>
    </source>
</reference>
<dbReference type="SUPFAM" id="SSF48576">
    <property type="entry name" value="Terpenoid synthases"/>
    <property type="match status" value="1"/>
</dbReference>
<comment type="similarity">
    <text evidence="2">Belongs to the terpene synthase family.</text>
</comment>
<keyword evidence="4" id="KW-1185">Reference proteome</keyword>
<organism evidence="3 4">
    <name type="scientific">Streptacidiphilus fuscans</name>
    <dbReference type="NCBI Taxonomy" id="2789292"/>
    <lineage>
        <taxon>Bacteria</taxon>
        <taxon>Bacillati</taxon>
        <taxon>Actinomycetota</taxon>
        <taxon>Actinomycetes</taxon>
        <taxon>Kitasatosporales</taxon>
        <taxon>Streptomycetaceae</taxon>
        <taxon>Streptacidiphilus</taxon>
    </lineage>
</organism>
<dbReference type="PANTHER" id="PTHR35201">
    <property type="entry name" value="TERPENE SYNTHASE"/>
    <property type="match status" value="1"/>
</dbReference>
<dbReference type="InterPro" id="IPR008949">
    <property type="entry name" value="Isoprenoid_synthase_dom_sf"/>
</dbReference>
<dbReference type="EMBL" id="JADPRT010000011">
    <property type="protein sequence ID" value="MBF9071398.1"/>
    <property type="molecule type" value="Genomic_DNA"/>
</dbReference>
<evidence type="ECO:0000256" key="2">
    <source>
        <dbReference type="RuleBase" id="RU366034"/>
    </source>
</evidence>
<comment type="cofactor">
    <cofactor evidence="2">
        <name>Mg(2+)</name>
        <dbReference type="ChEBI" id="CHEBI:18420"/>
    </cofactor>
</comment>
<keyword evidence="2" id="KW-0479">Metal-binding</keyword>
<dbReference type="SFLD" id="SFLDG01020">
    <property type="entry name" value="Terpene_Cyclase_Like_2"/>
    <property type="match status" value="1"/>
</dbReference>
<dbReference type="GO" id="GO:0046872">
    <property type="term" value="F:metal ion binding"/>
    <property type="evidence" value="ECO:0007669"/>
    <property type="project" value="UniProtKB-KW"/>
</dbReference>
<dbReference type="EC" id="4.2.3.-" evidence="2"/>
<proteinExistence type="inferred from homology"/>
<gene>
    <name evidence="3" type="ORF">I2501_25585</name>
</gene>